<feature type="compositionally biased region" description="Pro residues" evidence="1">
    <location>
        <begin position="48"/>
        <end position="57"/>
    </location>
</feature>
<dbReference type="OrthoDB" id="5236983at2759"/>
<accession>A0A8A3PRQ6</accession>
<feature type="domain" description="SprT-like" evidence="2">
    <location>
        <begin position="172"/>
        <end position="278"/>
    </location>
</feature>
<feature type="compositionally biased region" description="Basic residues" evidence="1">
    <location>
        <begin position="348"/>
        <end position="363"/>
    </location>
</feature>
<dbReference type="Pfam" id="PF10263">
    <property type="entry name" value="SprT-like"/>
    <property type="match status" value="1"/>
</dbReference>
<evidence type="ECO:0000256" key="1">
    <source>
        <dbReference type="SAM" id="MobiDB-lite"/>
    </source>
</evidence>
<evidence type="ECO:0000313" key="4">
    <source>
        <dbReference type="Proteomes" id="UP000672032"/>
    </source>
</evidence>
<feature type="region of interest" description="Disordered" evidence="1">
    <location>
        <begin position="1"/>
        <end position="57"/>
    </location>
</feature>
<gene>
    <name evidence="3" type="ORF">DSL72_008657</name>
</gene>
<dbReference type="GO" id="GO:0006950">
    <property type="term" value="P:response to stress"/>
    <property type="evidence" value="ECO:0007669"/>
    <property type="project" value="UniProtKB-ARBA"/>
</dbReference>
<name>A0A8A3PRQ6_9HELO</name>
<dbReference type="Proteomes" id="UP000672032">
    <property type="component" value="Chromosome 9"/>
</dbReference>
<protein>
    <recommendedName>
        <fullName evidence="2">SprT-like domain-containing protein</fullName>
    </recommendedName>
</protein>
<feature type="compositionally biased region" description="Polar residues" evidence="1">
    <location>
        <begin position="1"/>
        <end position="12"/>
    </location>
</feature>
<proteinExistence type="predicted"/>
<sequence>MATASIKRSASTDGKRSHSRHRYEKVKAQLQRDPRRETFLYPRAERPGPSPAQFRPPPTRQILQYHQRIPAPMKTSRPRVSSPTPPLDIYVAPVMERTLSGDSIVSDDNISIPPPTIHDNKILSDDQAAKLIEHALFNYDPPPAHFHLEVELRNLLLRAHLSDRAIDRIIYLVDTIFFHHSLHNRVRLSWSSPSQSRYSSELIGTTALRLASFGGFETLIVLSEPILRDPTYDRRLLLSALLHELVHCYLFVKCGFGAKEMGGHTDGFHRVVRVIDAWVERWIGRDWLRLCSMRANLELFRVERSPPPMLMRRWGPGVADWRGGEGLREGEGEREREREREREERPWRKLYHHHHHHHGRHPHAGCGQSPGPGMERASICVDDVVQYVGADEGFR</sequence>
<reference evidence="3" key="1">
    <citation type="submission" date="2020-10" db="EMBL/GenBank/DDBJ databases">
        <title>Genome Sequence of Monilinia vaccinii-corymbosi Sheds Light on Mummy Berry Disease Infection of Blueberry and Mating Type.</title>
        <authorList>
            <person name="Yow A.G."/>
            <person name="Zhang Y."/>
            <person name="Bansal K."/>
            <person name="Eacker S.M."/>
            <person name="Sullivan S."/>
            <person name="Liachko I."/>
            <person name="Cubeta M.A."/>
            <person name="Rollins J.A."/>
            <person name="Ashrafi H."/>
        </authorList>
    </citation>
    <scope>NUCLEOTIDE SEQUENCE</scope>
    <source>
        <strain evidence="3">RL-1</strain>
    </source>
</reference>
<keyword evidence="4" id="KW-1185">Reference proteome</keyword>
<feature type="compositionally biased region" description="Basic and acidic residues" evidence="1">
    <location>
        <begin position="324"/>
        <end position="347"/>
    </location>
</feature>
<evidence type="ECO:0000259" key="2">
    <source>
        <dbReference type="Pfam" id="PF10263"/>
    </source>
</evidence>
<evidence type="ECO:0000313" key="3">
    <source>
        <dbReference type="EMBL" id="QSZ37559.1"/>
    </source>
</evidence>
<dbReference type="InterPro" id="IPR006640">
    <property type="entry name" value="SprT-like_domain"/>
</dbReference>
<dbReference type="AlphaFoldDB" id="A0A8A3PRQ6"/>
<dbReference type="EMBL" id="CP063413">
    <property type="protein sequence ID" value="QSZ37559.1"/>
    <property type="molecule type" value="Genomic_DNA"/>
</dbReference>
<feature type="region of interest" description="Disordered" evidence="1">
    <location>
        <begin position="324"/>
        <end position="373"/>
    </location>
</feature>
<feature type="compositionally biased region" description="Basic and acidic residues" evidence="1">
    <location>
        <begin position="25"/>
        <end position="46"/>
    </location>
</feature>
<organism evidence="3 4">
    <name type="scientific">Monilinia vaccinii-corymbosi</name>
    <dbReference type="NCBI Taxonomy" id="61207"/>
    <lineage>
        <taxon>Eukaryota</taxon>
        <taxon>Fungi</taxon>
        <taxon>Dikarya</taxon>
        <taxon>Ascomycota</taxon>
        <taxon>Pezizomycotina</taxon>
        <taxon>Leotiomycetes</taxon>
        <taxon>Helotiales</taxon>
        <taxon>Sclerotiniaceae</taxon>
        <taxon>Monilinia</taxon>
    </lineage>
</organism>